<reference evidence="4" key="1">
    <citation type="journal article" date="2019" name="Int. J. Syst. Evol. Microbiol.">
        <title>The Global Catalogue of Microorganisms (GCM) 10K type strain sequencing project: providing services to taxonomists for standard genome sequencing and annotation.</title>
        <authorList>
            <consortium name="The Broad Institute Genomics Platform"/>
            <consortium name="The Broad Institute Genome Sequencing Center for Infectious Disease"/>
            <person name="Wu L."/>
            <person name="Ma J."/>
        </authorList>
    </citation>
    <scope>NUCLEOTIDE SEQUENCE [LARGE SCALE GENOMIC DNA]</scope>
    <source>
        <strain evidence="4">KCTC 42087</strain>
    </source>
</reference>
<feature type="transmembrane region" description="Helical" evidence="2">
    <location>
        <begin position="130"/>
        <end position="151"/>
    </location>
</feature>
<accession>A0ABW0ZVN1</accession>
<keyword evidence="2" id="KW-0812">Transmembrane</keyword>
<protein>
    <submittedName>
        <fullName evidence="3">Uncharacterized protein</fullName>
    </submittedName>
</protein>
<feature type="transmembrane region" description="Helical" evidence="2">
    <location>
        <begin position="89"/>
        <end position="118"/>
    </location>
</feature>
<comment type="caution">
    <text evidence="3">The sequence shown here is derived from an EMBL/GenBank/DDBJ whole genome shotgun (WGS) entry which is preliminary data.</text>
</comment>
<dbReference type="Proteomes" id="UP001596074">
    <property type="component" value="Unassembled WGS sequence"/>
</dbReference>
<feature type="region of interest" description="Disordered" evidence="1">
    <location>
        <begin position="596"/>
        <end position="617"/>
    </location>
</feature>
<organism evidence="3 4">
    <name type="scientific">Actinomadura rugatobispora</name>
    <dbReference type="NCBI Taxonomy" id="1994"/>
    <lineage>
        <taxon>Bacteria</taxon>
        <taxon>Bacillati</taxon>
        <taxon>Actinomycetota</taxon>
        <taxon>Actinomycetes</taxon>
        <taxon>Streptosporangiales</taxon>
        <taxon>Thermomonosporaceae</taxon>
        <taxon>Actinomadura</taxon>
    </lineage>
</organism>
<keyword evidence="4" id="KW-1185">Reference proteome</keyword>
<evidence type="ECO:0000313" key="4">
    <source>
        <dbReference type="Proteomes" id="UP001596074"/>
    </source>
</evidence>
<keyword evidence="2" id="KW-0472">Membrane</keyword>
<name>A0ABW0ZVN1_9ACTN</name>
<dbReference type="EMBL" id="JBHSON010000011">
    <property type="protein sequence ID" value="MFC5745974.1"/>
    <property type="molecule type" value="Genomic_DNA"/>
</dbReference>
<sequence>MSVQTGERTTGAFFDHGVVPEPRPPGDLTRYLCAAVYLDKRICDLVIREYVHAPDRAVAPSYGFDLDPVIRHARRSRLLRLARDGGMTVALLVLCVTAPLLVVPGLMLFAYGTLLLRVRWRGLARWRRTVLALPAILLLGALGAVMLGSVLSNLVDELAPDTVGDAGGGLFLPLVAYLLALGLVVTVVGALGVIGHLAVVFHLLGRDLGPGASGPGPGAGGGRFRRAVEHVRVAQNGNVTLFAGDNPFLGAGHPDGPGGRAWSVVLELDRGASTLGPPEGSATYPPVDPVVMHERVSERLAEMRGDGGTRDHRVPLPGNERVTGLGIDWHVVAPGRSTQRPRPVAATENGTYQGHPLIDAVSGRPYSREAQEAIEALIRHPQAGIRCFQRVTIGVQGQPVRVRDGRLVAPEDGQEVGLSAFLYLAVEGRMLYGQFTVTVLPPVRPEFRVVDEIPGWGAPKLFWKAFTAGRPHVFHAPLTAPLRVWRALWGMARAALANDLARHPTRDLVHDYGARISVRELAADAGFPTLLQEYDVEKYTRLIERRVNEALLDYLGTECGIDVSAYRAQAGVILNQGVIMTGGTVSGQMAVGGRNARIDQTRSSGAPGGRGGPGINP</sequence>
<feature type="compositionally biased region" description="Gly residues" evidence="1">
    <location>
        <begin position="606"/>
        <end position="617"/>
    </location>
</feature>
<dbReference type="RefSeq" id="WP_378281594.1">
    <property type="nucleotide sequence ID" value="NZ_JBHSON010000011.1"/>
</dbReference>
<keyword evidence="2" id="KW-1133">Transmembrane helix</keyword>
<evidence type="ECO:0000256" key="1">
    <source>
        <dbReference type="SAM" id="MobiDB-lite"/>
    </source>
</evidence>
<gene>
    <name evidence="3" type="ORF">ACFPZN_10175</name>
</gene>
<proteinExistence type="predicted"/>
<evidence type="ECO:0000313" key="3">
    <source>
        <dbReference type="EMBL" id="MFC5745974.1"/>
    </source>
</evidence>
<evidence type="ECO:0000256" key="2">
    <source>
        <dbReference type="SAM" id="Phobius"/>
    </source>
</evidence>
<feature type="transmembrane region" description="Helical" evidence="2">
    <location>
        <begin position="171"/>
        <end position="204"/>
    </location>
</feature>